<gene>
    <name evidence="1" type="ORF">MM817_01761</name>
</gene>
<protein>
    <submittedName>
        <fullName evidence="1">Uncharacterized protein</fullName>
    </submittedName>
</protein>
<dbReference type="Proteomes" id="UP001139263">
    <property type="component" value="Unassembled WGS sequence"/>
</dbReference>
<name>A0A9X1V9R6_9BACL</name>
<accession>A0A9X1V9R6</accession>
<evidence type="ECO:0000313" key="2">
    <source>
        <dbReference type="Proteomes" id="UP001139263"/>
    </source>
</evidence>
<keyword evidence="2" id="KW-1185">Reference proteome</keyword>
<dbReference type="EMBL" id="JALBUF010000004">
    <property type="protein sequence ID" value="MCI0183484.1"/>
    <property type="molecule type" value="Genomic_DNA"/>
</dbReference>
<evidence type="ECO:0000313" key="1">
    <source>
        <dbReference type="EMBL" id="MCI0183484.1"/>
    </source>
</evidence>
<organism evidence="1 2">
    <name type="scientific">Sulfoacidibacillus ferrooxidans</name>
    <dbReference type="NCBI Taxonomy" id="2005001"/>
    <lineage>
        <taxon>Bacteria</taxon>
        <taxon>Bacillati</taxon>
        <taxon>Bacillota</taxon>
        <taxon>Bacilli</taxon>
        <taxon>Bacillales</taxon>
        <taxon>Alicyclobacillaceae</taxon>
        <taxon>Sulfoacidibacillus</taxon>
    </lineage>
</organism>
<proteinExistence type="predicted"/>
<sequence length="97" mass="11396">MTSQSVDHLLETLELVTEQVIEVIISHQPQRLESLVIDQCRYLRELQMHPVEVINKTRIKHLHERVMQQQTLISQALQVTDFFLSRMNESPTFQTLG</sequence>
<dbReference type="AlphaFoldDB" id="A0A9X1V9R6"/>
<comment type="caution">
    <text evidence="1">The sequence shown here is derived from an EMBL/GenBank/DDBJ whole genome shotgun (WGS) entry which is preliminary data.</text>
</comment>
<reference evidence="1" key="1">
    <citation type="submission" date="2022-03" db="EMBL/GenBank/DDBJ databases">
        <title>Draft Genome Sequence of Firmicute Strain S0AB, a Heterotrophic Iron/Sulfur-Oxidizing Extreme Acidophile.</title>
        <authorList>
            <person name="Vergara E."/>
            <person name="Pakostova E."/>
            <person name="Johnson D.B."/>
            <person name="Holmes D.S."/>
        </authorList>
    </citation>
    <scope>NUCLEOTIDE SEQUENCE</scope>
    <source>
        <strain evidence="1">S0AB</strain>
    </source>
</reference>
<dbReference type="RefSeq" id="WP_241713844.1">
    <property type="nucleotide sequence ID" value="NZ_JALBUF010000004.1"/>
</dbReference>